<dbReference type="STRING" id="4615.A0A199UFF2"/>
<organism evidence="4 5">
    <name type="scientific">Ananas comosus</name>
    <name type="common">Pineapple</name>
    <name type="synonym">Ananas ananas</name>
    <dbReference type="NCBI Taxonomy" id="4615"/>
    <lineage>
        <taxon>Eukaryota</taxon>
        <taxon>Viridiplantae</taxon>
        <taxon>Streptophyta</taxon>
        <taxon>Embryophyta</taxon>
        <taxon>Tracheophyta</taxon>
        <taxon>Spermatophyta</taxon>
        <taxon>Magnoliopsida</taxon>
        <taxon>Liliopsida</taxon>
        <taxon>Poales</taxon>
        <taxon>Bromeliaceae</taxon>
        <taxon>Bromelioideae</taxon>
        <taxon>Ananas</taxon>
    </lineage>
</organism>
<dbReference type="PROSITE" id="PS50089">
    <property type="entry name" value="ZF_RING_2"/>
    <property type="match status" value="1"/>
</dbReference>
<dbReference type="PANTHER" id="PTHR46405">
    <property type="entry name" value="OS05G0141500 PROTEIN"/>
    <property type="match status" value="1"/>
</dbReference>
<evidence type="ECO:0000313" key="5">
    <source>
        <dbReference type="Proteomes" id="UP000092600"/>
    </source>
</evidence>
<keyword evidence="1" id="KW-0862">Zinc</keyword>
<dbReference type="EMBL" id="LSRQ01008357">
    <property type="protein sequence ID" value="OAY63295.1"/>
    <property type="molecule type" value="Genomic_DNA"/>
</dbReference>
<accession>A0A199UFF2</accession>
<feature type="compositionally biased region" description="Polar residues" evidence="2">
    <location>
        <begin position="256"/>
        <end position="270"/>
    </location>
</feature>
<dbReference type="Pfam" id="PF13920">
    <property type="entry name" value="zf-C3HC4_3"/>
    <property type="match status" value="1"/>
</dbReference>
<evidence type="ECO:0000256" key="1">
    <source>
        <dbReference type="PROSITE-ProRule" id="PRU00175"/>
    </source>
</evidence>
<proteinExistence type="predicted"/>
<dbReference type="SUPFAM" id="SSF57850">
    <property type="entry name" value="RING/U-box"/>
    <property type="match status" value="1"/>
</dbReference>
<name>A0A199UFF2_ANACO</name>
<feature type="domain" description="RING-type" evidence="3">
    <location>
        <begin position="780"/>
        <end position="820"/>
    </location>
</feature>
<dbReference type="InterPro" id="IPR046527">
    <property type="entry name" value="PIR2-like_helical"/>
</dbReference>
<dbReference type="Pfam" id="PF20235">
    <property type="entry name" value="PIR2-like_helical"/>
    <property type="match status" value="1"/>
</dbReference>
<dbReference type="CDD" id="cd23128">
    <property type="entry name" value="RING-HC_MIP1-like"/>
    <property type="match status" value="1"/>
</dbReference>
<protein>
    <submittedName>
        <fullName evidence="4">Putative E3 ubiquitin-protein ligase RF298</fullName>
    </submittedName>
</protein>
<dbReference type="Proteomes" id="UP000092600">
    <property type="component" value="Unassembled WGS sequence"/>
</dbReference>
<feature type="region of interest" description="Disordered" evidence="2">
    <location>
        <begin position="749"/>
        <end position="770"/>
    </location>
</feature>
<dbReference type="InterPro" id="IPR001841">
    <property type="entry name" value="Znf_RING"/>
</dbReference>
<dbReference type="InterPro" id="IPR046934">
    <property type="entry name" value="PIR2-like"/>
</dbReference>
<dbReference type="AlphaFoldDB" id="A0A199UFF2"/>
<keyword evidence="1" id="KW-0479">Metal-binding</keyword>
<feature type="compositionally biased region" description="Polar residues" evidence="2">
    <location>
        <begin position="749"/>
        <end position="768"/>
    </location>
</feature>
<dbReference type="GO" id="GO:0008270">
    <property type="term" value="F:zinc ion binding"/>
    <property type="evidence" value="ECO:0007669"/>
    <property type="project" value="UniProtKB-KW"/>
</dbReference>
<dbReference type="InterPro" id="IPR013083">
    <property type="entry name" value="Znf_RING/FYVE/PHD"/>
</dbReference>
<gene>
    <name evidence="4" type="ORF">ACMD2_15659</name>
</gene>
<comment type="caution">
    <text evidence="4">The sequence shown here is derived from an EMBL/GenBank/DDBJ whole genome shotgun (WGS) entry which is preliminary data.</text>
</comment>
<feature type="region of interest" description="Disordered" evidence="2">
    <location>
        <begin position="528"/>
        <end position="555"/>
    </location>
</feature>
<dbReference type="PANTHER" id="PTHR46405:SF2">
    <property type="entry name" value="OS05G0141500 PROTEIN"/>
    <property type="match status" value="1"/>
</dbReference>
<keyword evidence="1" id="KW-0863">Zinc-finger</keyword>
<evidence type="ECO:0000313" key="4">
    <source>
        <dbReference type="EMBL" id="OAY63295.1"/>
    </source>
</evidence>
<reference evidence="4 5" key="1">
    <citation type="journal article" date="2016" name="DNA Res.">
        <title>The draft genome of MD-2 pineapple using hybrid error correction of long reads.</title>
        <authorList>
            <person name="Redwan R.M."/>
            <person name="Saidin A."/>
            <person name="Kumar S.V."/>
        </authorList>
    </citation>
    <scope>NUCLEOTIDE SEQUENCE [LARGE SCALE GENOMIC DNA]</scope>
    <source>
        <strain evidence="5">cv. MD2</strain>
        <tissue evidence="4">Leaf</tissue>
    </source>
</reference>
<feature type="region of interest" description="Disordered" evidence="2">
    <location>
        <begin position="251"/>
        <end position="270"/>
    </location>
</feature>
<evidence type="ECO:0000256" key="2">
    <source>
        <dbReference type="SAM" id="MobiDB-lite"/>
    </source>
</evidence>
<sequence length="834" mass="92203">MATMVARGSSPLPSMSIPEKGSRNKRKFRADPPAADPADLAHPFQSECPNYDLFPADRTPESFNLEHLASVCDMCKTLMCGPKGDGVEPEDPHDADWSDLTETQLKEILLSNLDAFFKNAIAIVSAYGYTEEAAVNAVLSAGLRYDCRDALSAVVDTAFEWFRGGQEIDTSKRENLSEDLQKLENSVLSRMVSVLREAHPFFSIGDAMWCLLICDLHVSHACSMDGNPSKCIGNEEKLDACSNSDNTASLALPESGVSQNVPQPETPTLPSMPNLAYGKFSAPGNAQSIIPNLKISRNPVASSDHVEESSSLSLTQTLQEEKAVSSKMVQIGSSKKESSILQQKSIHLEKSYRALGSKAALKACKHSGVGTTILDRRCKSISGNSGMSLKSSLKVGKVMGMNITEANATLNLSFSAGLSSTSSFNTKAANSHPQTATADTELSLSLPSSSSSVASTKQDCGVEASKCCNFDAYPYDKICKDWVAEHKKDEIAISLVPYVRELQTQMQSWTDWAQQKVMQAARRLAKEKDELQSLRQEKEEAGRMQEERQSLEESTRKKLAEMETAIAKASGQVERANATARRLEVENAQLRLEMEAAKLQAAESAANCEELSRKEVKTVKKAQSWETQRTLLQEELVNEKHKLSQLQQQLEQGKEHRDQLQIRWKQEEKTKNEALALANSAKEEREQIETSTKSQENALVLEAENELQRYKVTIRGLEQKISQLRLTADSSKIAALRWGADKSYASRLTAGNKNSNPHLVSKNVNSQELESDDVQRERECVMCLTEEMSVVFLPCAHQVVCRSCNELHEKQGMKDCPSCRTPIQRRICVRFSDS</sequence>
<dbReference type="Gene3D" id="3.30.40.10">
    <property type="entry name" value="Zinc/RING finger domain, C3HC4 (zinc finger)"/>
    <property type="match status" value="1"/>
</dbReference>
<feature type="region of interest" description="Disordered" evidence="2">
    <location>
        <begin position="1"/>
        <end position="41"/>
    </location>
</feature>
<evidence type="ECO:0000259" key="3">
    <source>
        <dbReference type="PROSITE" id="PS50089"/>
    </source>
</evidence>